<name>A0A026WL30_OOCBI</name>
<evidence type="ECO:0000313" key="2">
    <source>
        <dbReference type="Proteomes" id="UP000053097"/>
    </source>
</evidence>
<accession>A0A026WL30</accession>
<proteinExistence type="predicted"/>
<keyword evidence="2" id="KW-1185">Reference proteome</keyword>
<dbReference type="EMBL" id="KK107159">
    <property type="protein sequence ID" value="EZA56740.1"/>
    <property type="molecule type" value="Genomic_DNA"/>
</dbReference>
<reference evidence="1 2" key="1">
    <citation type="journal article" date="2014" name="Curr. Biol.">
        <title>The genome of the clonal raider ant Cerapachys biroi.</title>
        <authorList>
            <person name="Oxley P.R."/>
            <person name="Ji L."/>
            <person name="Fetter-Pruneda I."/>
            <person name="McKenzie S.K."/>
            <person name="Li C."/>
            <person name="Hu H."/>
            <person name="Zhang G."/>
            <person name="Kronauer D.J."/>
        </authorList>
    </citation>
    <scope>NUCLEOTIDE SEQUENCE [LARGE SCALE GENOMIC DNA]</scope>
</reference>
<protein>
    <submittedName>
        <fullName evidence="1">Uncharacterized protein</fullName>
    </submittedName>
</protein>
<gene>
    <name evidence="1" type="ORF">X777_02345</name>
</gene>
<evidence type="ECO:0000313" key="1">
    <source>
        <dbReference type="EMBL" id="EZA56740.1"/>
    </source>
</evidence>
<dbReference type="Proteomes" id="UP000053097">
    <property type="component" value="Unassembled WGS sequence"/>
</dbReference>
<sequence length="49" mass="5367">MKLSADAKVSAVSVHKSIPSTIVLCLMMNLEIHKNVLATMEIGESWLAR</sequence>
<organism evidence="1 2">
    <name type="scientific">Ooceraea biroi</name>
    <name type="common">Clonal raider ant</name>
    <name type="synonym">Cerapachys biroi</name>
    <dbReference type="NCBI Taxonomy" id="2015173"/>
    <lineage>
        <taxon>Eukaryota</taxon>
        <taxon>Metazoa</taxon>
        <taxon>Ecdysozoa</taxon>
        <taxon>Arthropoda</taxon>
        <taxon>Hexapoda</taxon>
        <taxon>Insecta</taxon>
        <taxon>Pterygota</taxon>
        <taxon>Neoptera</taxon>
        <taxon>Endopterygota</taxon>
        <taxon>Hymenoptera</taxon>
        <taxon>Apocrita</taxon>
        <taxon>Aculeata</taxon>
        <taxon>Formicoidea</taxon>
        <taxon>Formicidae</taxon>
        <taxon>Dorylinae</taxon>
        <taxon>Ooceraea</taxon>
    </lineage>
</organism>
<dbReference type="AlphaFoldDB" id="A0A026WL30"/>